<comment type="cofactor">
    <cofactor evidence="8">
        <name>FAD</name>
        <dbReference type="ChEBI" id="CHEBI:57692"/>
    </cofactor>
</comment>
<dbReference type="PANTHER" id="PTHR46568:SF1">
    <property type="entry name" value="ALKYLDIHYDROXYACETONEPHOSPHATE SYNTHASE, PEROXISOMAL"/>
    <property type="match status" value="1"/>
</dbReference>
<dbReference type="Gene3D" id="3.30.70.3450">
    <property type="match status" value="1"/>
</dbReference>
<dbReference type="Proteomes" id="UP000694941">
    <property type="component" value="Unplaced"/>
</dbReference>
<evidence type="ECO:0000313" key="11">
    <source>
        <dbReference type="RefSeq" id="XP_022253621.1"/>
    </source>
</evidence>
<dbReference type="SUPFAM" id="SSF56176">
    <property type="entry name" value="FAD-binding/transporter-associated domain-like"/>
    <property type="match status" value="1"/>
</dbReference>
<reference evidence="11" key="1">
    <citation type="submission" date="2025-08" db="UniProtKB">
        <authorList>
            <consortium name="RefSeq"/>
        </authorList>
    </citation>
    <scope>IDENTIFICATION</scope>
    <source>
        <tissue evidence="11">Muscle</tissue>
    </source>
</reference>
<keyword evidence="8" id="KW-0808">Transferase</keyword>
<sequence length="567" mass="64312">MAAERLSVIKGHIKGSNVFVENSINNEHKQSHKVPQRRQDVVKWNGWGYKDSKFLYDSDKDVIHFIGARYPLANKKFPFFKTWIKTTFGITDDYHCKPKIKTEDLPAPVVNKDFLRDIKNLKVFYTDDPQERLFRSHGHTMREILLLREGNFKRIPDLVVWPTSHDDVVEIVKTVNKHNVVIIPFGGGTSVSGALECPEDEKRMIVSLDTTEMNKILWVDKKNHTAHIEAGILGKDLESKLAEYGFCTGHEPDSSEFSTLGGWVATRASGMKRNIYGNIEDMLVHVRMVTPQGVVEKNCQVPRISSGPDVHHFILGSEGTLGVITEVTLRICPLPECKRYGSFVFSDFETGVAFMREVTKQGLKPASIRLMDNEQLMFGKSFLFEVQLLENKLLALGNRFGGVYGGEENGKRGYLLTYVIAYIRDLLFDFGVFGESFETSVPWDRVLDLCKNVKDRILKEAEAYGLQREPIISYRVTQTYDVGACIYFYMTIYGRGLPDPIHVYEKLEAVARDEILACGGSVSHHHGIGKIRKRWLKQSVSDVGLGMMRAVKEYVDPNNVFGNSNLI</sequence>
<protein>
    <recommendedName>
        <fullName evidence="4 8">Alkylglycerone-phosphate synthase</fullName>
        <shortName evidence="8">Alkyl-DHAP synthase</shortName>
        <ecNumber evidence="4 8">2.5.1.26</ecNumber>
    </recommendedName>
</protein>
<evidence type="ECO:0000256" key="8">
    <source>
        <dbReference type="RuleBase" id="RU363113"/>
    </source>
</evidence>
<gene>
    <name evidence="11" type="primary">LOC106468716</name>
</gene>
<dbReference type="SUPFAM" id="SSF55103">
    <property type="entry name" value="FAD-linked oxidases, C-terminal domain"/>
    <property type="match status" value="1"/>
</dbReference>
<comment type="catalytic activity">
    <reaction evidence="8">
        <text>a long chain fatty alcohol + a 1-acylglycerone 3-phosphate = a 1-O-alkylglycerone 3-phosphate + a long-chain fatty acid + H(+)</text>
        <dbReference type="Rhea" id="RHEA:36171"/>
        <dbReference type="ChEBI" id="CHEBI:15378"/>
        <dbReference type="ChEBI" id="CHEBI:17135"/>
        <dbReference type="ChEBI" id="CHEBI:57534"/>
        <dbReference type="ChEBI" id="CHEBI:57560"/>
        <dbReference type="ChEBI" id="CHEBI:73315"/>
        <dbReference type="EC" id="2.5.1.26"/>
    </reaction>
</comment>
<dbReference type="InterPro" id="IPR004113">
    <property type="entry name" value="FAD-bd_oxidored_4_C"/>
</dbReference>
<organism evidence="10 11">
    <name type="scientific">Limulus polyphemus</name>
    <name type="common">Atlantic horseshoe crab</name>
    <dbReference type="NCBI Taxonomy" id="6850"/>
    <lineage>
        <taxon>Eukaryota</taxon>
        <taxon>Metazoa</taxon>
        <taxon>Ecdysozoa</taxon>
        <taxon>Arthropoda</taxon>
        <taxon>Chelicerata</taxon>
        <taxon>Merostomata</taxon>
        <taxon>Xiphosura</taxon>
        <taxon>Limulidae</taxon>
        <taxon>Limulus</taxon>
    </lineage>
</organism>
<dbReference type="InterPro" id="IPR016164">
    <property type="entry name" value="FAD-linked_Oxase-like_C"/>
</dbReference>
<evidence type="ECO:0000256" key="3">
    <source>
        <dbReference type="ARBA" id="ARBA00008000"/>
    </source>
</evidence>
<dbReference type="Gene3D" id="1.10.45.10">
    <property type="entry name" value="Vanillyl-alcohol Oxidase, Chain A, domain 4"/>
    <property type="match status" value="1"/>
</dbReference>
<comment type="similarity">
    <text evidence="3 8">Belongs to the FAD-binding oxidoreductase/transferase type 4 family.</text>
</comment>
<evidence type="ECO:0000256" key="4">
    <source>
        <dbReference type="ARBA" id="ARBA00012385"/>
    </source>
</evidence>
<evidence type="ECO:0000256" key="1">
    <source>
        <dbReference type="ARBA" id="ARBA00004275"/>
    </source>
</evidence>
<keyword evidence="10" id="KW-1185">Reference proteome</keyword>
<comment type="function">
    <text evidence="8">Catalyzes the exchange of an acyl for a long-chain alkyl group and the formation of the ether bond in the biosynthesis of ether phospholipids.</text>
</comment>
<dbReference type="InterPro" id="IPR006094">
    <property type="entry name" value="Oxid_FAD_bind_N"/>
</dbReference>
<dbReference type="Gene3D" id="3.30.465.10">
    <property type="match status" value="1"/>
</dbReference>
<proteinExistence type="inferred from homology"/>
<evidence type="ECO:0000259" key="9">
    <source>
        <dbReference type="PROSITE" id="PS51387"/>
    </source>
</evidence>
<dbReference type="EC" id="2.5.1.26" evidence="4 8"/>
<dbReference type="PROSITE" id="PS51387">
    <property type="entry name" value="FAD_PCMH"/>
    <property type="match status" value="1"/>
</dbReference>
<evidence type="ECO:0000256" key="7">
    <source>
        <dbReference type="ARBA" id="ARBA00023140"/>
    </source>
</evidence>
<dbReference type="Gene3D" id="3.30.160.650">
    <property type="match status" value="1"/>
</dbReference>
<dbReference type="Gene3D" id="3.40.462.40">
    <property type="entry name" value="FAD-linked oxidase, cap domain/gating helix"/>
    <property type="match status" value="1"/>
</dbReference>
<keyword evidence="8" id="KW-0444">Lipid biosynthesis</keyword>
<dbReference type="InterPro" id="IPR016169">
    <property type="entry name" value="FAD-bd_PCMH_sub2"/>
</dbReference>
<dbReference type="PANTHER" id="PTHR46568">
    <property type="entry name" value="ALKYLDIHYDROXYACETONEPHOSPHATE SYNTHASE, PEROXISOMAL"/>
    <property type="match status" value="1"/>
</dbReference>
<dbReference type="InterPro" id="IPR016171">
    <property type="entry name" value="Vanillyl_alc_oxidase_C-sub2"/>
</dbReference>
<evidence type="ECO:0000313" key="10">
    <source>
        <dbReference type="Proteomes" id="UP000694941"/>
    </source>
</evidence>
<comment type="subunit">
    <text evidence="8">Homodimer.</text>
</comment>
<dbReference type="RefSeq" id="XP_022253621.1">
    <property type="nucleotide sequence ID" value="XM_022397913.1"/>
</dbReference>
<dbReference type="GeneID" id="106468716"/>
<dbReference type="InterPro" id="IPR016166">
    <property type="entry name" value="FAD-bd_PCMH"/>
</dbReference>
<dbReference type="Gene3D" id="3.30.43.10">
    <property type="entry name" value="Uridine Diphospho-n-acetylenolpyruvylglucosamine Reductase, domain 2"/>
    <property type="match status" value="1"/>
</dbReference>
<dbReference type="InterPro" id="IPR036318">
    <property type="entry name" value="FAD-bd_PCMH-like_sf"/>
</dbReference>
<name>A0ABM1TCL5_LIMPO</name>
<evidence type="ECO:0000256" key="6">
    <source>
        <dbReference type="ARBA" id="ARBA00022827"/>
    </source>
</evidence>
<feature type="domain" description="FAD-binding PCMH-type" evidence="9">
    <location>
        <begin position="152"/>
        <end position="334"/>
    </location>
</feature>
<dbReference type="Pfam" id="PF01565">
    <property type="entry name" value="FAD_binding_4"/>
    <property type="match status" value="1"/>
</dbReference>
<evidence type="ECO:0000256" key="5">
    <source>
        <dbReference type="ARBA" id="ARBA00022630"/>
    </source>
</evidence>
<comment type="subcellular location">
    <subcellularLocation>
        <location evidence="1 8">Peroxisome</location>
    </subcellularLocation>
</comment>
<keyword evidence="7 8" id="KW-0576">Peroxisome</keyword>
<comment type="pathway">
    <text evidence="2 8">Glycerolipid metabolism; ether lipid biosynthesis.</text>
</comment>
<dbReference type="InterPro" id="IPR016167">
    <property type="entry name" value="FAD-bd_PCMH_sub1"/>
</dbReference>
<accession>A0ABM1TCL5</accession>
<dbReference type="InterPro" id="IPR025650">
    <property type="entry name" value="Alkyl-DHAP_Synthase"/>
</dbReference>
<dbReference type="Pfam" id="PF02913">
    <property type="entry name" value="FAD-oxidase_C"/>
    <property type="match status" value="1"/>
</dbReference>
<evidence type="ECO:0000256" key="2">
    <source>
        <dbReference type="ARBA" id="ARBA00004670"/>
    </source>
</evidence>
<keyword evidence="6 8" id="KW-0274">FAD</keyword>
<keyword evidence="8" id="KW-0443">Lipid metabolism</keyword>
<keyword evidence="5 8" id="KW-0285">Flavoprotein</keyword>